<accession>A2ESU8</accession>
<dbReference type="SUPFAM" id="SSF48371">
    <property type="entry name" value="ARM repeat"/>
    <property type="match status" value="1"/>
</dbReference>
<dbReference type="InterPro" id="IPR016024">
    <property type="entry name" value="ARM-type_fold"/>
</dbReference>
<dbReference type="VEuPathDB" id="TrichDB:TVAGG3_0182060"/>
<dbReference type="SMR" id="A2ESU8"/>
<dbReference type="Proteomes" id="UP000001542">
    <property type="component" value="Unassembled WGS sequence"/>
</dbReference>
<dbReference type="InterPro" id="IPR011989">
    <property type="entry name" value="ARM-like"/>
</dbReference>
<keyword evidence="2" id="KW-1185">Reference proteome</keyword>
<dbReference type="EMBL" id="DS113480">
    <property type="protein sequence ID" value="EAY04274.1"/>
    <property type="molecule type" value="Genomic_DNA"/>
</dbReference>
<dbReference type="InParanoid" id="A2ESU8"/>
<reference evidence="1" key="2">
    <citation type="journal article" date="2007" name="Science">
        <title>Draft genome sequence of the sexually transmitted pathogen Trichomonas vaginalis.</title>
        <authorList>
            <person name="Carlton J.M."/>
            <person name="Hirt R.P."/>
            <person name="Silva J.C."/>
            <person name="Delcher A.L."/>
            <person name="Schatz M."/>
            <person name="Zhao Q."/>
            <person name="Wortman J.R."/>
            <person name="Bidwell S.L."/>
            <person name="Alsmark U.C.M."/>
            <person name="Besteiro S."/>
            <person name="Sicheritz-Ponten T."/>
            <person name="Noel C.J."/>
            <person name="Dacks J.B."/>
            <person name="Foster P.G."/>
            <person name="Simillion C."/>
            <person name="Van de Peer Y."/>
            <person name="Miranda-Saavedra D."/>
            <person name="Barton G.J."/>
            <person name="Westrop G.D."/>
            <person name="Mueller S."/>
            <person name="Dessi D."/>
            <person name="Fiori P.L."/>
            <person name="Ren Q."/>
            <person name="Paulsen I."/>
            <person name="Zhang H."/>
            <person name="Bastida-Corcuera F.D."/>
            <person name="Simoes-Barbosa A."/>
            <person name="Brown M.T."/>
            <person name="Hayes R.D."/>
            <person name="Mukherjee M."/>
            <person name="Okumura C.Y."/>
            <person name="Schneider R."/>
            <person name="Smith A.J."/>
            <person name="Vanacova S."/>
            <person name="Villalvazo M."/>
            <person name="Haas B.J."/>
            <person name="Pertea M."/>
            <person name="Feldblyum T.V."/>
            <person name="Utterback T.R."/>
            <person name="Shu C.L."/>
            <person name="Osoegawa K."/>
            <person name="de Jong P.J."/>
            <person name="Hrdy I."/>
            <person name="Horvathova L."/>
            <person name="Zubacova Z."/>
            <person name="Dolezal P."/>
            <person name="Malik S.B."/>
            <person name="Logsdon J.M. Jr."/>
            <person name="Henze K."/>
            <person name="Gupta A."/>
            <person name="Wang C.C."/>
            <person name="Dunne R.L."/>
            <person name="Upcroft J.A."/>
            <person name="Upcroft P."/>
            <person name="White O."/>
            <person name="Salzberg S.L."/>
            <person name="Tang P."/>
            <person name="Chiu C.-H."/>
            <person name="Lee Y.-S."/>
            <person name="Embley T.M."/>
            <person name="Coombs G.H."/>
            <person name="Mottram J.C."/>
            <person name="Tachezy J."/>
            <person name="Fraser-Liggett C.M."/>
            <person name="Johnson P.J."/>
        </authorList>
    </citation>
    <scope>NUCLEOTIDE SEQUENCE [LARGE SCALE GENOMIC DNA]</scope>
    <source>
        <strain evidence="1">G3</strain>
    </source>
</reference>
<dbReference type="VEuPathDB" id="TrichDB:TVAG_390440"/>
<evidence type="ECO:0000313" key="2">
    <source>
        <dbReference type="Proteomes" id="UP000001542"/>
    </source>
</evidence>
<gene>
    <name evidence="1" type="ORF">TVAG_390440</name>
</gene>
<reference evidence="1" key="1">
    <citation type="submission" date="2006-10" db="EMBL/GenBank/DDBJ databases">
        <authorList>
            <person name="Amadeo P."/>
            <person name="Zhao Q."/>
            <person name="Wortman J."/>
            <person name="Fraser-Liggett C."/>
            <person name="Carlton J."/>
        </authorList>
    </citation>
    <scope>NUCLEOTIDE SEQUENCE</scope>
    <source>
        <strain evidence="1">G3</strain>
    </source>
</reference>
<evidence type="ECO:0000313" key="1">
    <source>
        <dbReference type="EMBL" id="EAY04274.1"/>
    </source>
</evidence>
<dbReference type="AlphaFoldDB" id="A2ESU8"/>
<dbReference type="KEGG" id="tva:4762129"/>
<sequence>MFYKENEDEGLISDIKNMREKLNLALKDDGGLSKDFVDICISFMEDPANYIEDLAGISEYIENISHDVEMILVQYGFFRRFSEFLSLIPQGTEELLLELLYSFSYLSSDAILALTNAFGNIKFLAAKIFAKDKSAETAIDTIYNFSCSDNRNILSNLLMAGIHINIATICTVFIQKEELSEFFQTCVKTLMNLAKQADQNCLSTIFFPLVSKLFDVPDPKILRYSASILSTIRCQIDNEIFANPEFYSHLFDLCLSNINNTKFVSFMMKFFSNRARKLPEAQIFVDINILDFIAACLNALQEWNESWARCAVSICESIFRNVQNSSEIFNCDFYYQLIRYLLNNCTFDAKYNALTSFVELILHLPDSICATIVVSVEDIIDDIMFGLDTNNERCCALTLELLLKLQHLDTICNSEFCINIIEKNELFDQLEELAESEFESICELSRQLLSQLAPKE</sequence>
<name>A2ESU8_TRIV3</name>
<proteinExistence type="predicted"/>
<dbReference type="RefSeq" id="XP_001316497.1">
    <property type="nucleotide sequence ID" value="XM_001316462.1"/>
</dbReference>
<protein>
    <submittedName>
        <fullName evidence="1">Uncharacterized protein</fullName>
    </submittedName>
</protein>
<organism evidence="1 2">
    <name type="scientific">Trichomonas vaginalis (strain ATCC PRA-98 / G3)</name>
    <dbReference type="NCBI Taxonomy" id="412133"/>
    <lineage>
        <taxon>Eukaryota</taxon>
        <taxon>Metamonada</taxon>
        <taxon>Parabasalia</taxon>
        <taxon>Trichomonadida</taxon>
        <taxon>Trichomonadidae</taxon>
        <taxon>Trichomonas</taxon>
    </lineage>
</organism>
<dbReference type="Gene3D" id="1.25.10.10">
    <property type="entry name" value="Leucine-rich Repeat Variant"/>
    <property type="match status" value="1"/>
</dbReference>